<gene>
    <name evidence="1" type="ORF">AN2V17_03980</name>
</gene>
<proteinExistence type="predicted"/>
<dbReference type="EMBL" id="BTPU01000005">
    <property type="protein sequence ID" value="GMQ61170.1"/>
    <property type="molecule type" value="Genomic_DNA"/>
</dbReference>
<protein>
    <submittedName>
        <fullName evidence="1">Uncharacterized protein</fullName>
    </submittedName>
</protein>
<comment type="caution">
    <text evidence="1">The sequence shown here is derived from an EMBL/GenBank/DDBJ whole genome shotgun (WGS) entry which is preliminary data.</text>
</comment>
<keyword evidence="2" id="KW-1185">Reference proteome</keyword>
<name>A0ACB5UE78_9FIRM</name>
<evidence type="ECO:0000313" key="2">
    <source>
        <dbReference type="Proteomes" id="UP001374599"/>
    </source>
</evidence>
<evidence type="ECO:0000313" key="1">
    <source>
        <dbReference type="EMBL" id="GMQ61170.1"/>
    </source>
</evidence>
<reference evidence="1" key="1">
    <citation type="submission" date="2023-09" db="EMBL/GenBank/DDBJ databases">
        <title>Vallitalea sediminicola and Vallitalea maricola sp. nov., anaerobic bacteria isolated from marine sediment.</title>
        <authorList>
            <person name="Hirano S."/>
            <person name="Maeda A."/>
            <person name="Terahara T."/>
            <person name="Mori K."/>
            <person name="Hamada M."/>
            <person name="Matsumoto R."/>
            <person name="Kobayashi T."/>
        </authorList>
    </citation>
    <scope>NUCLEOTIDE SEQUENCE</scope>
    <source>
        <strain evidence="1">AN17-2</strain>
    </source>
</reference>
<dbReference type="Proteomes" id="UP001374599">
    <property type="component" value="Unassembled WGS sequence"/>
</dbReference>
<sequence>MEVLLTVKEVAELKNCSERWIRNQITNGNINDVLIEESSRGGKNGKQYRIPLISLEPKYQRKYYRLQRQKEVVDIEINNIDNEKSFDKYTRQEREQIIYWKKLLEDWDTFRNTGGKKTELDQQFIAVWNNSHKEHNISISTLKRRWKNWKTYGDTALIENRGKKNRGKTTINPTAWAIFEQYYLSEARSDISHCYRLVKEWAILERPELLPLASYRTYHREAQKIPYAIIQYFRYGKKACEDKALPYIKRLYKNLHSNQIWVADNHTFDVITRFDDGKEKTHRLYVTAYQDIRSRKMVGCYVTNTPNSDANLYCLKKAIERYGIPEEIYTDNGREFLVHDIGGRGRRKTKDDGEHQVPTILERLGIKFTNAIVRNGRAKIVERAFKQFKNEFCKLIDTYTGGHILERPESLKDKVKVLNSIIMDDEFTKNFYTYVEGWYNEQEQYGEGMEGKSPNQVYEEQLIIKRTAKKEDLNLMLMRSTRMQTVNRMGVKLKLYGQDLYYWNKQLIVTHQKDKVYLRYDPENVGTVRVYDENDKFLCIAENKEALEYGASKEDIKKAASEIKRVEKTVKNYLKDNSINVYKAPDKLDIMLKRANMNIENQKEPKAKVLEMVRVDETEYNPKLMDKAVGQDVNIDLDRMISNLKKSRKNNNKYY</sequence>
<organism evidence="1 2">
    <name type="scientific">Vallitalea maricola</name>
    <dbReference type="NCBI Taxonomy" id="3074433"/>
    <lineage>
        <taxon>Bacteria</taxon>
        <taxon>Bacillati</taxon>
        <taxon>Bacillota</taxon>
        <taxon>Clostridia</taxon>
        <taxon>Lachnospirales</taxon>
        <taxon>Vallitaleaceae</taxon>
        <taxon>Vallitalea</taxon>
    </lineage>
</organism>
<accession>A0ACB5UE78</accession>